<dbReference type="PANTHER" id="PTHR44240:SF33">
    <property type="entry name" value="OS03G0244950 PROTEIN"/>
    <property type="match status" value="1"/>
</dbReference>
<dbReference type="OrthoDB" id="445556at2759"/>
<name>A0A2I4GRB2_JUGRE</name>
<dbReference type="GO" id="GO:0009507">
    <property type="term" value="C:chloroplast"/>
    <property type="evidence" value="ECO:0000318"/>
    <property type="project" value="GO_Central"/>
</dbReference>
<accession>A0A2I4GRB2</accession>
<dbReference type="KEGG" id="jre:109020206"/>
<evidence type="ECO:0000259" key="1">
    <source>
        <dbReference type="PROSITE" id="PS50076"/>
    </source>
</evidence>
<dbReference type="PANTHER" id="PTHR44240">
    <property type="entry name" value="DNAJ DOMAIN (PROKARYOTIC HEAT SHOCK PROTEIN)-RELATED"/>
    <property type="match status" value="1"/>
</dbReference>
<dbReference type="Pfam" id="PF00226">
    <property type="entry name" value="DnaJ"/>
    <property type="match status" value="1"/>
</dbReference>
<dbReference type="GeneID" id="109020206"/>
<dbReference type="FunCoup" id="A0A2I4GRB2">
    <property type="interactions" value="608"/>
</dbReference>
<evidence type="ECO:0000313" key="2">
    <source>
        <dbReference type="Proteomes" id="UP000235220"/>
    </source>
</evidence>
<dbReference type="InterPro" id="IPR052276">
    <property type="entry name" value="Diphthamide-biosynth_chaperone"/>
</dbReference>
<protein>
    <submittedName>
        <fullName evidence="3">Chaperone protein dnaJ 11, chloroplastic-like</fullName>
    </submittedName>
</protein>
<dbReference type="InParanoid" id="A0A2I4GRB2"/>
<dbReference type="InterPro" id="IPR018253">
    <property type="entry name" value="DnaJ_domain_CS"/>
</dbReference>
<dbReference type="AlphaFoldDB" id="A0A2I4GRB2"/>
<dbReference type="PROSITE" id="PS50076">
    <property type="entry name" value="DNAJ_2"/>
    <property type="match status" value="1"/>
</dbReference>
<sequence>MNAPLSLSLSISLTHNTANRTKAHRTMLSVPSPTILFAPYFSVKLPSQASPRVRLTPPSAFAATSTESRSTTSYMAAATATCTSLYEILGIHTGASFQEIKTAYRRLARTCHPDVVAAPDRKDSSAGEFMRIHAAYSTLSDPKKRADYDRKVFRRFRPLTATSGFSGYTRRNWETDQCW</sequence>
<dbReference type="RefSeq" id="XP_018858171.2">
    <property type="nucleotide sequence ID" value="XM_019002626.2"/>
</dbReference>
<dbReference type="SMART" id="SM00271">
    <property type="entry name" value="DnaJ"/>
    <property type="match status" value="1"/>
</dbReference>
<keyword evidence="2" id="KW-1185">Reference proteome</keyword>
<dbReference type="SUPFAM" id="SSF46565">
    <property type="entry name" value="Chaperone J-domain"/>
    <property type="match status" value="1"/>
</dbReference>
<organism evidence="2 3">
    <name type="scientific">Juglans regia</name>
    <name type="common">English walnut</name>
    <dbReference type="NCBI Taxonomy" id="51240"/>
    <lineage>
        <taxon>Eukaryota</taxon>
        <taxon>Viridiplantae</taxon>
        <taxon>Streptophyta</taxon>
        <taxon>Embryophyta</taxon>
        <taxon>Tracheophyta</taxon>
        <taxon>Spermatophyta</taxon>
        <taxon>Magnoliopsida</taxon>
        <taxon>eudicotyledons</taxon>
        <taxon>Gunneridae</taxon>
        <taxon>Pentapetalae</taxon>
        <taxon>rosids</taxon>
        <taxon>fabids</taxon>
        <taxon>Fagales</taxon>
        <taxon>Juglandaceae</taxon>
        <taxon>Juglans</taxon>
    </lineage>
</organism>
<gene>
    <name evidence="3" type="primary">LOC109020206</name>
</gene>
<dbReference type="STRING" id="51240.A0A2I4GRB2"/>
<feature type="domain" description="J" evidence="1">
    <location>
        <begin position="84"/>
        <end position="152"/>
    </location>
</feature>
<evidence type="ECO:0000313" key="3">
    <source>
        <dbReference type="RefSeq" id="XP_018858171.2"/>
    </source>
</evidence>
<dbReference type="InterPro" id="IPR036869">
    <property type="entry name" value="J_dom_sf"/>
</dbReference>
<proteinExistence type="predicted"/>
<dbReference type="Proteomes" id="UP000235220">
    <property type="component" value="Chromosome 8"/>
</dbReference>
<dbReference type="Gene3D" id="1.10.287.110">
    <property type="entry name" value="DnaJ domain"/>
    <property type="match status" value="1"/>
</dbReference>
<dbReference type="PROSITE" id="PS00636">
    <property type="entry name" value="DNAJ_1"/>
    <property type="match status" value="1"/>
</dbReference>
<dbReference type="CDD" id="cd06257">
    <property type="entry name" value="DnaJ"/>
    <property type="match status" value="1"/>
</dbReference>
<reference evidence="3" key="1">
    <citation type="submission" date="2025-08" db="UniProtKB">
        <authorList>
            <consortium name="RefSeq"/>
        </authorList>
    </citation>
    <scope>IDENTIFICATION</scope>
    <source>
        <tissue evidence="3">Leaves</tissue>
    </source>
</reference>
<dbReference type="PRINTS" id="PR00625">
    <property type="entry name" value="JDOMAIN"/>
</dbReference>
<dbReference type="InterPro" id="IPR001623">
    <property type="entry name" value="DnaJ_domain"/>
</dbReference>